<evidence type="ECO:0000313" key="3">
    <source>
        <dbReference type="EMBL" id="PSR77568.1"/>
    </source>
</evidence>
<sequence length="181" mass="18995">MVSYEKPYDGSPPQSDDGSHNEKALTRQEKNPSSREFDVYGDESHADSASVLFFNGYTRDLPSGIFSQIQDYGLVEGGCSDVGGNGVAWFFVSLGMVGGCIAVVGLGAIATATGYVLGQFKLRHPHVHNMADAGEVLAGAFGRELLGGAQIVFLIFSAGSHALTGMIAFDTSTSTSFDIAS</sequence>
<proteinExistence type="predicted"/>
<dbReference type="OrthoDB" id="294730at2759"/>
<feature type="region of interest" description="Disordered" evidence="1">
    <location>
        <begin position="1"/>
        <end position="40"/>
    </location>
</feature>
<gene>
    <name evidence="3" type="ORF">PHLCEN_2v7758</name>
</gene>
<keyword evidence="2" id="KW-0812">Transmembrane</keyword>
<name>A0A2R6NVF9_9APHY</name>
<evidence type="ECO:0000256" key="2">
    <source>
        <dbReference type="SAM" id="Phobius"/>
    </source>
</evidence>
<dbReference type="Proteomes" id="UP000186601">
    <property type="component" value="Unassembled WGS sequence"/>
</dbReference>
<dbReference type="AlphaFoldDB" id="A0A2R6NVF9"/>
<evidence type="ECO:0000313" key="4">
    <source>
        <dbReference type="Proteomes" id="UP000186601"/>
    </source>
</evidence>
<dbReference type="STRING" id="98765.A0A2R6NVF9"/>
<evidence type="ECO:0000256" key="1">
    <source>
        <dbReference type="SAM" id="MobiDB-lite"/>
    </source>
</evidence>
<comment type="caution">
    <text evidence="3">The sequence shown here is derived from an EMBL/GenBank/DDBJ whole genome shotgun (WGS) entry which is preliminary data.</text>
</comment>
<keyword evidence="2" id="KW-1133">Transmembrane helix</keyword>
<organism evidence="3 4">
    <name type="scientific">Hermanssonia centrifuga</name>
    <dbReference type="NCBI Taxonomy" id="98765"/>
    <lineage>
        <taxon>Eukaryota</taxon>
        <taxon>Fungi</taxon>
        <taxon>Dikarya</taxon>
        <taxon>Basidiomycota</taxon>
        <taxon>Agaricomycotina</taxon>
        <taxon>Agaricomycetes</taxon>
        <taxon>Polyporales</taxon>
        <taxon>Meruliaceae</taxon>
        <taxon>Hermanssonia</taxon>
    </lineage>
</organism>
<keyword evidence="2" id="KW-0472">Membrane</keyword>
<accession>A0A2R6NVF9</accession>
<protein>
    <submittedName>
        <fullName evidence="3">Uncharacterized protein</fullName>
    </submittedName>
</protein>
<feature type="compositionally biased region" description="Basic and acidic residues" evidence="1">
    <location>
        <begin position="17"/>
        <end position="40"/>
    </location>
</feature>
<keyword evidence="4" id="KW-1185">Reference proteome</keyword>
<feature type="transmembrane region" description="Helical" evidence="2">
    <location>
        <begin position="87"/>
        <end position="117"/>
    </location>
</feature>
<reference evidence="3 4" key="1">
    <citation type="submission" date="2018-02" db="EMBL/GenBank/DDBJ databases">
        <title>Genome sequence of the basidiomycete white-rot fungus Phlebia centrifuga.</title>
        <authorList>
            <person name="Granchi Z."/>
            <person name="Peng M."/>
            <person name="de Vries R.P."/>
            <person name="Hilden K."/>
            <person name="Makela M.R."/>
            <person name="Grigoriev I."/>
            <person name="Riley R."/>
        </authorList>
    </citation>
    <scope>NUCLEOTIDE SEQUENCE [LARGE SCALE GENOMIC DNA]</scope>
    <source>
        <strain evidence="3 4">FBCC195</strain>
    </source>
</reference>
<dbReference type="EMBL" id="MLYV02000787">
    <property type="protein sequence ID" value="PSR77568.1"/>
    <property type="molecule type" value="Genomic_DNA"/>
</dbReference>